<evidence type="ECO:0000313" key="2">
    <source>
        <dbReference type="EMBL" id="PON40986.1"/>
    </source>
</evidence>
<accession>A0A2P5AWV3</accession>
<name>A0A2P5AWV3_PARAD</name>
<protein>
    <submittedName>
        <fullName evidence="2">Uncharacterized protein</fullName>
    </submittedName>
</protein>
<reference evidence="3" key="1">
    <citation type="submission" date="2016-06" db="EMBL/GenBank/DDBJ databases">
        <title>Parallel loss of symbiosis genes in relatives of nitrogen-fixing non-legume Parasponia.</title>
        <authorList>
            <person name="Van Velzen R."/>
            <person name="Holmer R."/>
            <person name="Bu F."/>
            <person name="Rutten L."/>
            <person name="Van Zeijl A."/>
            <person name="Liu W."/>
            <person name="Santuari L."/>
            <person name="Cao Q."/>
            <person name="Sharma T."/>
            <person name="Shen D."/>
            <person name="Roswanjaya Y."/>
            <person name="Wardhani T."/>
            <person name="Kalhor M.S."/>
            <person name="Jansen J."/>
            <person name="Van den Hoogen J."/>
            <person name="Gungor B."/>
            <person name="Hartog M."/>
            <person name="Hontelez J."/>
            <person name="Verver J."/>
            <person name="Yang W.-C."/>
            <person name="Schijlen E."/>
            <person name="Repin R."/>
            <person name="Schilthuizen M."/>
            <person name="Schranz E."/>
            <person name="Heidstra R."/>
            <person name="Miyata K."/>
            <person name="Fedorova E."/>
            <person name="Kohlen W."/>
            <person name="Bisseling T."/>
            <person name="Smit S."/>
            <person name="Geurts R."/>
        </authorList>
    </citation>
    <scope>NUCLEOTIDE SEQUENCE [LARGE SCALE GENOMIC DNA]</scope>
    <source>
        <strain evidence="3">cv. WU1-14</strain>
    </source>
</reference>
<sequence>MDASCALGECPSGSLRPERCKLMEYDLERKRVESVKEISGPQCDLSLIYVRSLLGVGGGDENNSEKKAGENAEKSKKQKQQPSRKKK</sequence>
<dbReference type="Proteomes" id="UP000237105">
    <property type="component" value="Unassembled WGS sequence"/>
</dbReference>
<comment type="caution">
    <text evidence="2">The sequence shown here is derived from an EMBL/GenBank/DDBJ whole genome shotgun (WGS) entry which is preliminary data.</text>
</comment>
<organism evidence="2 3">
    <name type="scientific">Parasponia andersonii</name>
    <name type="common">Sponia andersonii</name>
    <dbReference type="NCBI Taxonomy" id="3476"/>
    <lineage>
        <taxon>Eukaryota</taxon>
        <taxon>Viridiplantae</taxon>
        <taxon>Streptophyta</taxon>
        <taxon>Embryophyta</taxon>
        <taxon>Tracheophyta</taxon>
        <taxon>Spermatophyta</taxon>
        <taxon>Magnoliopsida</taxon>
        <taxon>eudicotyledons</taxon>
        <taxon>Gunneridae</taxon>
        <taxon>Pentapetalae</taxon>
        <taxon>rosids</taxon>
        <taxon>fabids</taxon>
        <taxon>Rosales</taxon>
        <taxon>Cannabaceae</taxon>
        <taxon>Parasponia</taxon>
    </lineage>
</organism>
<dbReference type="EMBL" id="JXTB01000427">
    <property type="protein sequence ID" value="PON40986.1"/>
    <property type="molecule type" value="Genomic_DNA"/>
</dbReference>
<proteinExistence type="predicted"/>
<feature type="compositionally biased region" description="Basic and acidic residues" evidence="1">
    <location>
        <begin position="63"/>
        <end position="75"/>
    </location>
</feature>
<gene>
    <name evidence="2" type="ORF">PanWU01x14_293160</name>
</gene>
<evidence type="ECO:0000256" key="1">
    <source>
        <dbReference type="SAM" id="MobiDB-lite"/>
    </source>
</evidence>
<evidence type="ECO:0000313" key="3">
    <source>
        <dbReference type="Proteomes" id="UP000237105"/>
    </source>
</evidence>
<feature type="region of interest" description="Disordered" evidence="1">
    <location>
        <begin position="57"/>
        <end position="87"/>
    </location>
</feature>
<dbReference type="AlphaFoldDB" id="A0A2P5AWV3"/>
<keyword evidence="3" id="KW-1185">Reference proteome</keyword>
<feature type="compositionally biased region" description="Basic residues" evidence="1">
    <location>
        <begin position="76"/>
        <end position="87"/>
    </location>
</feature>